<evidence type="ECO:0000256" key="6">
    <source>
        <dbReference type="ARBA" id="ARBA00037932"/>
    </source>
</evidence>
<evidence type="ECO:0000256" key="3">
    <source>
        <dbReference type="ARBA" id="ARBA00022603"/>
    </source>
</evidence>
<accession>A0AA35RXZ0</accession>
<evidence type="ECO:0000256" key="1">
    <source>
        <dbReference type="ARBA" id="ARBA00009741"/>
    </source>
</evidence>
<dbReference type="GO" id="GO:0032259">
    <property type="term" value="P:methylation"/>
    <property type="evidence" value="ECO:0007669"/>
    <property type="project" value="UniProtKB-KW"/>
</dbReference>
<gene>
    <name evidence="9" type="ORF">GBAR_LOCUS11082</name>
</gene>
<keyword evidence="5" id="KW-0949">S-adenosyl-L-methionine</keyword>
<dbReference type="SUPFAM" id="SSF53335">
    <property type="entry name" value="S-adenosyl-L-methionine-dependent methyltransferases"/>
    <property type="match status" value="1"/>
</dbReference>
<sequence length="246" mass="26439">MRSYLPSLSRQRLAHIEVGIRLASSVADLGELQIRPLNDNEDWRNNWKQHFTLLRVGHNLVIKPSWIDYEAQPDDVLVELDPGLAFGTGYHPTTYSCLEALEEKVRPGSTVLDVGTGSGILTVAAAKLGAGHVTAVDIDGHAVRAAQRNFRRTGISHLVNAQSGSVPGAATRGYSYDIAVANISARGIRMVAPAIPDLLAVGGVFIASGIIVDQHDEAVSAINDVGLVIGEIRQKEDWITILSGHK</sequence>
<dbReference type="InterPro" id="IPR004498">
    <property type="entry name" value="Ribosomal_PrmA_MeTrfase"/>
</dbReference>
<dbReference type="Pfam" id="PF06325">
    <property type="entry name" value="PrmA"/>
    <property type="match status" value="1"/>
</dbReference>
<keyword evidence="10" id="KW-1185">Reference proteome</keyword>
<dbReference type="GO" id="GO:0008276">
    <property type="term" value="F:protein methyltransferase activity"/>
    <property type="evidence" value="ECO:0007669"/>
    <property type="project" value="InterPro"/>
</dbReference>
<evidence type="ECO:0000256" key="4">
    <source>
        <dbReference type="ARBA" id="ARBA00022679"/>
    </source>
</evidence>
<evidence type="ECO:0000313" key="9">
    <source>
        <dbReference type="EMBL" id="CAI8018291.1"/>
    </source>
</evidence>
<keyword evidence="9" id="KW-0687">Ribonucleoprotein</keyword>
<evidence type="ECO:0000256" key="8">
    <source>
        <dbReference type="ARBA" id="ARBA00042266"/>
    </source>
</evidence>
<comment type="similarity">
    <text evidence="6">Belongs to the methyltransferase superfamily. ETFBKMT family.</text>
</comment>
<dbReference type="PANTHER" id="PTHR43648">
    <property type="entry name" value="ELECTRON TRANSFER FLAVOPROTEIN BETA SUBUNIT LYSINE METHYLTRANSFERASE"/>
    <property type="match status" value="1"/>
</dbReference>
<keyword evidence="3 9" id="KW-0489">Methyltransferase</keyword>
<dbReference type="Gene3D" id="3.40.50.150">
    <property type="entry name" value="Vaccinia Virus protein VP39"/>
    <property type="match status" value="1"/>
</dbReference>
<evidence type="ECO:0000256" key="7">
    <source>
        <dbReference type="ARBA" id="ARBA00041867"/>
    </source>
</evidence>
<dbReference type="CDD" id="cd02440">
    <property type="entry name" value="AdoMet_MTases"/>
    <property type="match status" value="1"/>
</dbReference>
<protein>
    <recommendedName>
        <fullName evidence="8">ETFB lysine methyltransferase</fullName>
    </recommendedName>
    <alternativeName>
        <fullName evidence="7">Protein N-lysine methyltransferase METTL20</fullName>
    </alternativeName>
</protein>
<keyword evidence="4" id="KW-0808">Transferase</keyword>
<dbReference type="NCBIfam" id="TIGR00406">
    <property type="entry name" value="prmA"/>
    <property type="match status" value="1"/>
</dbReference>
<comment type="caution">
    <text evidence="9">The sequence shown here is derived from an EMBL/GenBank/DDBJ whole genome shotgun (WGS) entry which is preliminary data.</text>
</comment>
<dbReference type="InterPro" id="IPR029063">
    <property type="entry name" value="SAM-dependent_MTases_sf"/>
</dbReference>
<dbReference type="EMBL" id="CASHTH010001687">
    <property type="protein sequence ID" value="CAI8018291.1"/>
    <property type="molecule type" value="Genomic_DNA"/>
</dbReference>
<name>A0AA35RXZ0_GEOBA</name>
<evidence type="ECO:0000313" key="10">
    <source>
        <dbReference type="Proteomes" id="UP001174909"/>
    </source>
</evidence>
<dbReference type="PANTHER" id="PTHR43648:SF1">
    <property type="entry name" value="ELECTRON TRANSFER FLAVOPROTEIN BETA SUBUNIT LYSINE METHYLTRANSFERASE"/>
    <property type="match status" value="1"/>
</dbReference>
<comment type="similarity">
    <text evidence="1">Belongs to the methyltransferase superfamily. PrmA family.</text>
</comment>
<dbReference type="Proteomes" id="UP001174909">
    <property type="component" value="Unassembled WGS sequence"/>
</dbReference>
<dbReference type="AlphaFoldDB" id="A0AA35RXZ0"/>
<reference evidence="9" key="1">
    <citation type="submission" date="2023-03" db="EMBL/GenBank/DDBJ databases">
        <authorList>
            <person name="Steffen K."/>
            <person name="Cardenas P."/>
        </authorList>
    </citation>
    <scope>NUCLEOTIDE SEQUENCE</scope>
</reference>
<evidence type="ECO:0000256" key="2">
    <source>
        <dbReference type="ARBA" id="ARBA00022490"/>
    </source>
</evidence>
<keyword evidence="9" id="KW-0689">Ribosomal protein</keyword>
<keyword evidence="2" id="KW-0963">Cytoplasm</keyword>
<dbReference type="InterPro" id="IPR050078">
    <property type="entry name" value="Ribosomal_L11_MeTrfase_PrmA"/>
</dbReference>
<proteinExistence type="inferred from homology"/>
<dbReference type="GO" id="GO:0005840">
    <property type="term" value="C:ribosome"/>
    <property type="evidence" value="ECO:0007669"/>
    <property type="project" value="UniProtKB-KW"/>
</dbReference>
<organism evidence="9 10">
    <name type="scientific">Geodia barretti</name>
    <name type="common">Barrett's horny sponge</name>
    <dbReference type="NCBI Taxonomy" id="519541"/>
    <lineage>
        <taxon>Eukaryota</taxon>
        <taxon>Metazoa</taxon>
        <taxon>Porifera</taxon>
        <taxon>Demospongiae</taxon>
        <taxon>Heteroscleromorpha</taxon>
        <taxon>Tetractinellida</taxon>
        <taxon>Astrophorina</taxon>
        <taxon>Geodiidae</taxon>
        <taxon>Geodia</taxon>
    </lineage>
</organism>
<evidence type="ECO:0000256" key="5">
    <source>
        <dbReference type="ARBA" id="ARBA00022691"/>
    </source>
</evidence>